<evidence type="ECO:0000256" key="4">
    <source>
        <dbReference type="ARBA" id="ARBA00023002"/>
    </source>
</evidence>
<evidence type="ECO:0000256" key="2">
    <source>
        <dbReference type="ARBA" id="ARBA00022553"/>
    </source>
</evidence>
<dbReference type="SMART" id="SM00827">
    <property type="entry name" value="PKS_AT"/>
    <property type="match status" value="1"/>
</dbReference>
<dbReference type="PROSITE" id="PS52019">
    <property type="entry name" value="PKS_MFAS_DH"/>
    <property type="match status" value="1"/>
</dbReference>
<dbReference type="GO" id="GO:0004315">
    <property type="term" value="F:3-oxoacyl-[acyl-carrier-protein] synthase activity"/>
    <property type="evidence" value="ECO:0007669"/>
    <property type="project" value="InterPro"/>
</dbReference>
<reference evidence="10 11" key="1">
    <citation type="submission" date="2018-12" db="EMBL/GenBank/DDBJ databases">
        <title>Draft genome sequence of Xylaria grammica IHI A82.</title>
        <authorList>
            <person name="Buettner E."/>
            <person name="Kellner H."/>
        </authorList>
    </citation>
    <scope>NUCLEOTIDE SEQUENCE [LARGE SCALE GENOMIC DNA]</scope>
    <source>
        <strain evidence="10 11">IHI A82</strain>
    </source>
</reference>
<keyword evidence="3" id="KW-0808">Transferase</keyword>
<keyword evidence="4" id="KW-0560">Oxidoreductase</keyword>
<dbReference type="InterPro" id="IPR016039">
    <property type="entry name" value="Thiolase-like"/>
</dbReference>
<dbReference type="InterPro" id="IPR016035">
    <property type="entry name" value="Acyl_Trfase/lysoPLipase"/>
</dbReference>
<dbReference type="InterPro" id="IPR014031">
    <property type="entry name" value="Ketoacyl_synth_C"/>
</dbReference>
<keyword evidence="2" id="KW-0597">Phosphoprotein</keyword>
<dbReference type="SUPFAM" id="SSF55048">
    <property type="entry name" value="Probable ACP-binding domain of malonyl-CoA ACP transacylase"/>
    <property type="match status" value="1"/>
</dbReference>
<dbReference type="STRING" id="363999.A0A439D134"/>
<dbReference type="InterPro" id="IPR049552">
    <property type="entry name" value="PKS_DH_N"/>
</dbReference>
<feature type="domain" description="Ketosynthase family 3 (KS3)" evidence="8">
    <location>
        <begin position="16"/>
        <end position="445"/>
    </location>
</feature>
<dbReference type="Pfam" id="PF16197">
    <property type="entry name" value="KAsynt_C_assoc"/>
    <property type="match status" value="1"/>
</dbReference>
<keyword evidence="1" id="KW-0596">Phosphopantetheine</keyword>
<dbReference type="InterPro" id="IPR032821">
    <property type="entry name" value="PKS_assoc"/>
</dbReference>
<dbReference type="Pfam" id="PF00109">
    <property type="entry name" value="ketoacyl-synt"/>
    <property type="match status" value="1"/>
</dbReference>
<dbReference type="InterPro" id="IPR056501">
    <property type="entry name" value="NAD-bd_HRPKS_sdrA"/>
</dbReference>
<dbReference type="GO" id="GO:0004312">
    <property type="term" value="F:fatty acid synthase activity"/>
    <property type="evidence" value="ECO:0007669"/>
    <property type="project" value="TreeGrafter"/>
</dbReference>
<dbReference type="GO" id="GO:0016491">
    <property type="term" value="F:oxidoreductase activity"/>
    <property type="evidence" value="ECO:0007669"/>
    <property type="project" value="UniProtKB-KW"/>
</dbReference>
<dbReference type="InterPro" id="IPR014043">
    <property type="entry name" value="Acyl_transferase_dom"/>
</dbReference>
<evidence type="ECO:0000259" key="9">
    <source>
        <dbReference type="PROSITE" id="PS52019"/>
    </source>
</evidence>
<dbReference type="PANTHER" id="PTHR43775">
    <property type="entry name" value="FATTY ACID SYNTHASE"/>
    <property type="match status" value="1"/>
</dbReference>
<dbReference type="GO" id="GO:0044550">
    <property type="term" value="P:secondary metabolite biosynthetic process"/>
    <property type="evidence" value="ECO:0007669"/>
    <property type="project" value="UniProtKB-ARBA"/>
</dbReference>
<dbReference type="InterPro" id="IPR049551">
    <property type="entry name" value="PKS_DH_C"/>
</dbReference>
<dbReference type="Gene3D" id="3.40.47.10">
    <property type="match status" value="1"/>
</dbReference>
<organism evidence="10 11">
    <name type="scientific">Xylaria grammica</name>
    <dbReference type="NCBI Taxonomy" id="363999"/>
    <lineage>
        <taxon>Eukaryota</taxon>
        <taxon>Fungi</taxon>
        <taxon>Dikarya</taxon>
        <taxon>Ascomycota</taxon>
        <taxon>Pezizomycotina</taxon>
        <taxon>Sordariomycetes</taxon>
        <taxon>Xylariomycetidae</taxon>
        <taxon>Xylariales</taxon>
        <taxon>Xylariaceae</taxon>
        <taxon>Xylaria</taxon>
    </lineage>
</organism>
<dbReference type="InterPro" id="IPR020807">
    <property type="entry name" value="PKS_DH"/>
</dbReference>
<evidence type="ECO:0000313" key="11">
    <source>
        <dbReference type="Proteomes" id="UP000286045"/>
    </source>
</evidence>
<feature type="region of interest" description="C-terminal hotdog fold" evidence="6">
    <location>
        <begin position="1080"/>
        <end position="1233"/>
    </location>
</feature>
<keyword evidence="5" id="KW-0511">Multifunctional enzyme</keyword>
<dbReference type="InterPro" id="IPR001227">
    <property type="entry name" value="Ac_transferase_dom_sf"/>
</dbReference>
<dbReference type="SMART" id="SM00826">
    <property type="entry name" value="PKS_DH"/>
    <property type="match status" value="1"/>
</dbReference>
<dbReference type="EMBL" id="RYZI01000219">
    <property type="protein sequence ID" value="RWA08096.1"/>
    <property type="molecule type" value="Genomic_DNA"/>
</dbReference>
<dbReference type="InterPro" id="IPR013968">
    <property type="entry name" value="PKS_KR"/>
</dbReference>
<dbReference type="Pfam" id="PF08659">
    <property type="entry name" value="KR"/>
    <property type="match status" value="1"/>
</dbReference>
<feature type="active site" description="Proton donor; for dehydratase activity" evidence="6">
    <location>
        <position position="1145"/>
    </location>
</feature>
<dbReference type="InterPro" id="IPR016036">
    <property type="entry name" value="Malonyl_transacylase_ACP-bd"/>
</dbReference>
<dbReference type="SUPFAM" id="SSF52151">
    <property type="entry name" value="FabD/lysophospholipase-like"/>
    <property type="match status" value="1"/>
</dbReference>
<feature type="compositionally biased region" description="Low complexity" evidence="7">
    <location>
        <begin position="1621"/>
        <end position="1635"/>
    </location>
</feature>
<dbReference type="SMART" id="SM00822">
    <property type="entry name" value="PKS_KR"/>
    <property type="match status" value="1"/>
</dbReference>
<dbReference type="InterPro" id="IPR036291">
    <property type="entry name" value="NAD(P)-bd_dom_sf"/>
</dbReference>
<evidence type="ECO:0008006" key="12">
    <source>
        <dbReference type="Google" id="ProtNLM"/>
    </source>
</evidence>
<dbReference type="InterPro" id="IPR057326">
    <property type="entry name" value="KR_dom"/>
</dbReference>
<protein>
    <recommendedName>
        <fullName evidence="12">Carrier domain-containing protein</fullName>
    </recommendedName>
</protein>
<dbReference type="PANTHER" id="PTHR43775:SF50">
    <property type="entry name" value="HIGHLY REDUCING POLYKETIDE SYNTHASE SRDA"/>
    <property type="match status" value="1"/>
</dbReference>
<sequence length="1929" mass="208430">MSPNAVEDGMVEQPSLEPIAICGMSCRLPGGVDSPSSFWDMLVDKRTGQTPKVPASRFNIDAHYHQDRERPGSFNVLGGYFLDGNPHDFDPSFFNVTPIEAQWLDPQQRRMLEVSYECLESAGMTLDKVAGSNTAVFVGSFTSDYQQMSTLEPDFRHSYAATGVDTGIISNRIGNLLNLNGPSFTINTACSSSIYALHNACNALRARDCEAAIVGGVNLILTVDQHINTAKLGVLSPTSACHTFDASADGYGRAEGAGALYVKRLSDAIKDGNPIRAVIRATAVNTNGKVDGMGITYPSGKGQERVVRMAYEKAGLDPRLTPYAELHGTGTPVGDPIEVRAISQALNDTRPETEPLFMGAVKPNIGHSEAASGIFAVMKAALMTEAAVIPGVALFNRLNPEILEKEWNVRVHANTAPWPENSPLRRTSVSSFGYGGTNGHVIVESVENLLPFYKHGTRKASADYNHSTSRPLLLCLSAHDKSTLSRNIAAIKAVAPEYYPADLAHTLNLHRTKFSHRAFTILREGDEEAAFGAGELRTGVAPKKGGDVGFIFTGQGAQWVGMGKVAISEFPLFRETIEKLDLVLDRLDPKPTFTLSGMLSGSGEGDGERINEADVAQPLCTSIQIALVDILSDWNILPSVSIGHSSGEIAAAYAAGLISAPEAIIAAYARGRAVREAASAGSMLAVGLGANDVAKWLPSDPQKVCVACENSPGSVTLSGDATAISELARTLKEEGIFAQELKTGRAYHSPHMAPVGEAYDIMLPQQLARLTDEDLSWRQSRSPMISSVTGEVIIGDTVPPTYWSTNLRERVRFDTAVRRVGSDKEFDNVASFIEVGCHSALARAFKQINLANRTYIPSLQRDKNDADQLLAVAGSLFLADYPVDLEEVNLDLAEASGSIRKPATRSLLVDLPTYQWNYEKQYWAEPRASAEARSRTHGRHDLLGTRVPGLSNTCRAWRNVLRHRDVPWLKEHNLGGEAVFPAAGYLSVAIEALRQIHEIEGLSFEGVSITDVDINTALVIPDGDGIEIVTCLHSTNDRDYTFTLESVSSSEWTLHCQGKISAASKSIAARDHPVDEEALTQRVSGKRWYETFHSVGFNYTNTFQRLLDVRTDKSVRHSAGNLVVSQDSGLMTGESRYMLHPSSIDACLQLIIVAINAGKHREMQWGVVPTHINKISLAFPEEKAEAPGHAVSWTEWIEGRQFHNHACLADSTGKLVMDIDGLTCTAYEAVLPPQLLVSREPEPFSMMTWKPDVETLSTGAGLELDSLTDLVELVCHKQPTRSVLICGSPSLRVVESALDISPVGCSITIGYTGEQEIPHIAEHLQERVTIKATPEEWSTSTEGTQYDLLITDYLGFDKSDTTIELSSLTPLIRNGGWLVGTHSCFSPLPQTAITSGQYFAYKQASTENGEKINSTGSEISLISLGHSASDTTSLANALVERGRTVHEEQPANSQQCVVIDDRKGTALLSLTKTDFSLLKIILASGSPILWLTQGVQEGQSAEGGLAEGFLRAIRSEQASARAVLLDVDNAEPIESIAQAIINRVDAIGSLSPGSDTEFWLHEGVLRISRIYPHAPHLTKTCQEELGDAVLATLLPSSELATVGHENETRETQAPLIQNAEPSSNTPHHTSAPTHTHSIDSTNIDTTSKAAQATLSSEGTYLLVGCLGGLGRSLTKWMVEHGARHFAFISRSGASKPEAARVIANIQKCAGTSTRVYRADASNEIAMQCIIYSLQAERPIRGVVHAAMVLKDGMFEQMSHASYMAAISPKVHGALSLHKALGNAPLDFFLMTSSVSAVLGNMGQSNYSAANSFLDALARHRRSTGLAATSLALPMVLDVGVVAEDDAIETSLMRKGLYGISEEEMLRGMETAMAARPQRQDAASSGSSSRLATPMPSHLVMGMEAQEISRAIASLKAENVDLFWLNNARF</sequence>
<dbReference type="SUPFAM" id="SSF51735">
    <property type="entry name" value="NAD(P)-binding Rossmann-fold domains"/>
    <property type="match status" value="1"/>
</dbReference>
<dbReference type="PROSITE" id="PS00606">
    <property type="entry name" value="KS3_1"/>
    <property type="match status" value="1"/>
</dbReference>
<dbReference type="SUPFAM" id="SSF53901">
    <property type="entry name" value="Thiolase-like"/>
    <property type="match status" value="1"/>
</dbReference>
<feature type="region of interest" description="Disordered" evidence="7">
    <location>
        <begin position="1618"/>
        <end position="1641"/>
    </location>
</feature>
<feature type="compositionally biased region" description="Polar residues" evidence="7">
    <location>
        <begin position="1880"/>
        <end position="1890"/>
    </location>
</feature>
<dbReference type="Gene3D" id="3.30.70.3290">
    <property type="match status" value="1"/>
</dbReference>
<dbReference type="Proteomes" id="UP000286045">
    <property type="component" value="Unassembled WGS sequence"/>
</dbReference>
<feature type="domain" description="PKS/mFAS DH" evidence="9">
    <location>
        <begin position="940"/>
        <end position="1233"/>
    </location>
</feature>
<dbReference type="SMART" id="SM00825">
    <property type="entry name" value="PKS_KS"/>
    <property type="match status" value="1"/>
</dbReference>
<dbReference type="InterPro" id="IPR050091">
    <property type="entry name" value="PKS_NRPS_Biosynth_Enz"/>
</dbReference>
<evidence type="ECO:0000259" key="8">
    <source>
        <dbReference type="PROSITE" id="PS52004"/>
    </source>
</evidence>
<dbReference type="CDD" id="cd00833">
    <property type="entry name" value="PKS"/>
    <property type="match status" value="1"/>
</dbReference>
<keyword evidence="11" id="KW-1185">Reference proteome</keyword>
<evidence type="ECO:0000256" key="6">
    <source>
        <dbReference type="PROSITE-ProRule" id="PRU01363"/>
    </source>
</evidence>
<dbReference type="Pfam" id="PF23114">
    <property type="entry name" value="NAD-bd_HRPKS_sdrA"/>
    <property type="match status" value="1"/>
</dbReference>
<dbReference type="Pfam" id="PF00698">
    <property type="entry name" value="Acyl_transf_1"/>
    <property type="match status" value="1"/>
</dbReference>
<dbReference type="Pfam" id="PF14765">
    <property type="entry name" value="PS-DH"/>
    <property type="match status" value="1"/>
</dbReference>
<dbReference type="InterPro" id="IPR018201">
    <property type="entry name" value="Ketoacyl_synth_AS"/>
</dbReference>
<feature type="active site" description="Proton acceptor; for dehydratase activity" evidence="6">
    <location>
        <position position="972"/>
    </location>
</feature>
<name>A0A439D134_9PEZI</name>
<evidence type="ECO:0000256" key="7">
    <source>
        <dbReference type="SAM" id="MobiDB-lite"/>
    </source>
</evidence>
<dbReference type="Gene3D" id="3.40.50.720">
    <property type="entry name" value="NAD(P)-binding Rossmann-like Domain"/>
    <property type="match status" value="1"/>
</dbReference>
<dbReference type="InterPro" id="IPR042104">
    <property type="entry name" value="PKS_dehydratase_sf"/>
</dbReference>
<evidence type="ECO:0000313" key="10">
    <source>
        <dbReference type="EMBL" id="RWA08096.1"/>
    </source>
</evidence>
<feature type="non-terminal residue" evidence="10">
    <location>
        <position position="1929"/>
    </location>
</feature>
<evidence type="ECO:0000256" key="3">
    <source>
        <dbReference type="ARBA" id="ARBA00022679"/>
    </source>
</evidence>
<feature type="region of interest" description="N-terminal hotdog fold" evidence="6">
    <location>
        <begin position="940"/>
        <end position="1067"/>
    </location>
</feature>
<dbReference type="InterPro" id="IPR049900">
    <property type="entry name" value="PKS_mFAS_DH"/>
</dbReference>
<dbReference type="PROSITE" id="PS52004">
    <property type="entry name" value="KS3_2"/>
    <property type="match status" value="1"/>
</dbReference>
<dbReference type="Pfam" id="PF02801">
    <property type="entry name" value="Ketoacyl-synt_C"/>
    <property type="match status" value="1"/>
</dbReference>
<dbReference type="Pfam" id="PF21089">
    <property type="entry name" value="PKS_DH_N"/>
    <property type="match status" value="1"/>
</dbReference>
<comment type="caution">
    <text evidence="10">The sequence shown here is derived from an EMBL/GenBank/DDBJ whole genome shotgun (WGS) entry which is preliminary data.</text>
</comment>
<dbReference type="InterPro" id="IPR014030">
    <property type="entry name" value="Ketoacyl_synth_N"/>
</dbReference>
<dbReference type="InterPro" id="IPR020841">
    <property type="entry name" value="PKS_Beta-ketoAc_synthase_dom"/>
</dbReference>
<proteinExistence type="predicted"/>
<evidence type="ECO:0000256" key="5">
    <source>
        <dbReference type="ARBA" id="ARBA00023268"/>
    </source>
</evidence>
<accession>A0A439D134</accession>
<feature type="region of interest" description="Disordered" evidence="7">
    <location>
        <begin position="1873"/>
        <end position="1893"/>
    </location>
</feature>
<dbReference type="Gene3D" id="3.40.366.10">
    <property type="entry name" value="Malonyl-Coenzyme A Acyl Carrier Protein, domain 2"/>
    <property type="match status" value="1"/>
</dbReference>
<dbReference type="Gene3D" id="3.10.129.110">
    <property type="entry name" value="Polyketide synthase dehydratase"/>
    <property type="match status" value="1"/>
</dbReference>
<evidence type="ECO:0000256" key="1">
    <source>
        <dbReference type="ARBA" id="ARBA00022450"/>
    </source>
</evidence>
<dbReference type="GO" id="GO:0006633">
    <property type="term" value="P:fatty acid biosynthetic process"/>
    <property type="evidence" value="ECO:0007669"/>
    <property type="project" value="InterPro"/>
</dbReference>
<gene>
    <name evidence="10" type="ORF">EKO27_g6999</name>
</gene>